<dbReference type="Gene3D" id="1.25.40.10">
    <property type="entry name" value="Tetratricopeptide repeat domain"/>
    <property type="match status" value="2"/>
</dbReference>
<dbReference type="AlphaFoldDB" id="A0A841FZV3"/>
<evidence type="ECO:0000256" key="2">
    <source>
        <dbReference type="ARBA" id="ARBA00022803"/>
    </source>
</evidence>
<dbReference type="Proteomes" id="UP000548476">
    <property type="component" value="Unassembled WGS sequence"/>
</dbReference>
<keyword evidence="4" id="KW-1185">Reference proteome</keyword>
<sequence length="472" mass="51517">MPSDDPADTRLAAEVAKALADRPEAPWYDIGRPIPSSPNRVPAGLSFKAARLLRLASFLGPDPIPLRLFSRYPDRLPMELRGTVEAAAKELGFRGDVVNINRGVALGVREACTPKESAEAIATVRRLLREHLPGDVQGREDWPTWRALLKHTLAAVSDPAVGPPDHISWLHDRAATYLQETGQLAAARLLFERALRLNEAAYGPEHAEVGLTLANLGIVMRMQADHDEAAAVLERAVRVTGTAFGRDSADVMYPVSQLGLVMSEVGRFTDAKFLQEWALRNAEKNFGPDHPTTAVRLTNLAGVLHDLGDGHAAHTMYQRALRIEETAYGPDSAEAGDTLNNLGLLLKDMGRRSESVNALERALAIAERTRGPRHADVAATLNNLGLLSVEQGFPSKAIPRLERALAIGEAVFGRTHPQVGLTLHNLAVARAETGHREEARRLMARAIAIFETAYGTEHRQTRASRTMLAGWR</sequence>
<name>A0A841FZV3_9ACTN</name>
<evidence type="ECO:0000313" key="3">
    <source>
        <dbReference type="EMBL" id="MBB6038927.1"/>
    </source>
</evidence>
<dbReference type="PANTHER" id="PTHR45641:SF19">
    <property type="entry name" value="NEPHROCYSTIN-3"/>
    <property type="match status" value="1"/>
</dbReference>
<reference evidence="3 4" key="1">
    <citation type="submission" date="2020-08" db="EMBL/GenBank/DDBJ databases">
        <title>Genomic Encyclopedia of Type Strains, Phase IV (KMG-IV): sequencing the most valuable type-strain genomes for metagenomic binning, comparative biology and taxonomic classification.</title>
        <authorList>
            <person name="Goeker M."/>
        </authorList>
    </citation>
    <scope>NUCLEOTIDE SEQUENCE [LARGE SCALE GENOMIC DNA]</scope>
    <source>
        <strain evidence="3 4">YIM 65646</strain>
    </source>
</reference>
<keyword evidence="2" id="KW-0802">TPR repeat</keyword>
<protein>
    <submittedName>
        <fullName evidence="3">Tetratricopeptide (TPR) repeat protein</fullName>
    </submittedName>
</protein>
<evidence type="ECO:0000256" key="1">
    <source>
        <dbReference type="ARBA" id="ARBA00022737"/>
    </source>
</evidence>
<dbReference type="InterPro" id="IPR011990">
    <property type="entry name" value="TPR-like_helical_dom_sf"/>
</dbReference>
<dbReference type="SMART" id="SM00028">
    <property type="entry name" value="TPR"/>
    <property type="match status" value="6"/>
</dbReference>
<evidence type="ECO:0000313" key="4">
    <source>
        <dbReference type="Proteomes" id="UP000548476"/>
    </source>
</evidence>
<gene>
    <name evidence="3" type="ORF">HNR73_006816</name>
</gene>
<keyword evidence="1" id="KW-0677">Repeat</keyword>
<dbReference type="EMBL" id="JACHGT010000019">
    <property type="protein sequence ID" value="MBB6038927.1"/>
    <property type="molecule type" value="Genomic_DNA"/>
</dbReference>
<organism evidence="3 4">
    <name type="scientific">Phytomonospora endophytica</name>
    <dbReference type="NCBI Taxonomy" id="714109"/>
    <lineage>
        <taxon>Bacteria</taxon>
        <taxon>Bacillati</taxon>
        <taxon>Actinomycetota</taxon>
        <taxon>Actinomycetes</taxon>
        <taxon>Micromonosporales</taxon>
        <taxon>Micromonosporaceae</taxon>
        <taxon>Phytomonospora</taxon>
    </lineage>
</organism>
<dbReference type="InterPro" id="IPR019734">
    <property type="entry name" value="TPR_rpt"/>
</dbReference>
<proteinExistence type="predicted"/>
<dbReference type="RefSeq" id="WP_184791866.1">
    <property type="nucleotide sequence ID" value="NZ_BONT01000055.1"/>
</dbReference>
<dbReference type="Pfam" id="PF13424">
    <property type="entry name" value="TPR_12"/>
    <property type="match status" value="3"/>
</dbReference>
<comment type="caution">
    <text evidence="3">The sequence shown here is derived from an EMBL/GenBank/DDBJ whole genome shotgun (WGS) entry which is preliminary data.</text>
</comment>
<dbReference type="SUPFAM" id="SSF48452">
    <property type="entry name" value="TPR-like"/>
    <property type="match status" value="1"/>
</dbReference>
<accession>A0A841FZV3</accession>
<dbReference type="PANTHER" id="PTHR45641">
    <property type="entry name" value="TETRATRICOPEPTIDE REPEAT PROTEIN (AFU_ORTHOLOGUE AFUA_6G03870)"/>
    <property type="match status" value="1"/>
</dbReference>